<name>A0A927M9A6_9ACTN</name>
<evidence type="ECO:0000256" key="6">
    <source>
        <dbReference type="ARBA" id="ARBA00022747"/>
    </source>
</evidence>
<keyword evidence="10 11" id="KW-0238">DNA-binding</keyword>
<dbReference type="InterPro" id="IPR040980">
    <property type="entry name" value="SWI2_SNF2"/>
</dbReference>
<dbReference type="InterPro" id="IPR051268">
    <property type="entry name" value="Type-I_R_enzyme_R_subunit"/>
</dbReference>
<evidence type="ECO:0000313" key="13">
    <source>
        <dbReference type="EMBL" id="MBE1489011.1"/>
    </source>
</evidence>
<dbReference type="PANTHER" id="PTHR30195:SF15">
    <property type="entry name" value="TYPE I RESTRICTION ENZYME HINDI ENDONUCLEASE SUBUNIT"/>
    <property type="match status" value="1"/>
</dbReference>
<sequence>MSEADWEAFALDALGELGWEPLPGTAIAPGTGERESWAEPILPGRLRDAIARLNPQLSPATVDEAAGVVLTARSRDAFAENKRLHGLIVGGIRSIVYTDEHGAEHNPTIRLVDFRDEGANEYLAVNQVMVVEGDHKRRFDILCYLNGLPVGFIELKKAGDAYADLRGAYQQLRTYLTELPLAFRGNVVSVISDGITARYSTIFAPLEHFAPWNVDDAGERVPQPPTRSEDVALNLAIYGLFTPRRFLDLLHGYVAFGEAGGRPAKRMAKPHQYFAVEKAVRKTVEATRSHGKAGVVWHTQGSGKSMEMEFYSNQIAAHPSLGNPTIVVITDRTDLDEQLLDSFLGSELLPEAPRQAMTRDELRTELTNRRSGGIIFTTLQKFGLTRQERDARRRHPLLSDRRNIIVIVDEAHRSHYDSLDGYARHLRDALPYATLIAFTGTPISDVERNRNTQDVFGDYIDVYDLTDAVEDGATVRVYHESRLIPVDLPQDVAPETIDERADTVTAGLDDAERARIQRAVAVMNAVYGAPARLETLAADLVEHWETRSGEMRKFIDGSGKGMIVCATRDICARLYDEIIKLRPDWHDDADDKGRIKVVFTGNPGDEEHIRRHVRRPSRSKVIQKRIKDPDDDLELVIVQSMLLTGFDAPPLHTMYLDKPMRGAALMQALARVNRTFRSKQDGLLVGYAPITQNLHDALAEYTDQDQDSRPVGRDIDEVIGLLRDLHSVLCGTILAGYDWRATLAGKTKAPVLDAILGTLEHLRNPSLPENQPEPGVLTLAERFRRAVAKMDRLFALCASSGEINDLRDDIKFFQAARVYMAKFDVEDRRSRGLPIPAEIALYLRQLTAGVIEAGGVTDIYAAAGLEKPDLSHLDEAYLERLRASKTPNLTIEALRRAIEEAMRRSTRHNVVRREAFSARLIELMNRYTNQHLTAAEILGELVKMAHEVSAEGDRGQRFSPALNDDELAFYDAVAANESAVTEMGEGALADIARDLVTSVRRSITVDWTSRDDVRAKLRSTIKRLLAVHGYPPDAAEEAIKLVLRQTETLAEEWSTDAGR</sequence>
<evidence type="ECO:0000256" key="7">
    <source>
        <dbReference type="ARBA" id="ARBA00022759"/>
    </source>
</evidence>
<dbReference type="NCBIfam" id="TIGR00348">
    <property type="entry name" value="hsdR"/>
    <property type="match status" value="1"/>
</dbReference>
<dbReference type="InterPro" id="IPR014001">
    <property type="entry name" value="Helicase_ATP-bd"/>
</dbReference>
<dbReference type="RefSeq" id="WP_225945640.1">
    <property type="nucleotide sequence ID" value="NZ_JADBEB010000001.1"/>
</dbReference>
<comment type="similarity">
    <text evidence="2 11">Belongs to the HsdR family.</text>
</comment>
<dbReference type="Gene3D" id="3.40.50.300">
    <property type="entry name" value="P-loop containing nucleotide triphosphate hydrolases"/>
    <property type="match status" value="3"/>
</dbReference>
<comment type="caution">
    <text evidence="13">The sequence shown here is derived from an EMBL/GenBank/DDBJ whole genome shotgun (WGS) entry which is preliminary data.</text>
</comment>
<dbReference type="GO" id="GO:0009035">
    <property type="term" value="F:type I site-specific deoxyribonuclease activity"/>
    <property type="evidence" value="ECO:0007669"/>
    <property type="project" value="UniProtKB-EC"/>
</dbReference>
<dbReference type="PROSITE" id="PS51192">
    <property type="entry name" value="HELICASE_ATP_BIND_1"/>
    <property type="match status" value="1"/>
</dbReference>
<evidence type="ECO:0000313" key="14">
    <source>
        <dbReference type="Proteomes" id="UP000649753"/>
    </source>
</evidence>
<dbReference type="InterPro" id="IPR055180">
    <property type="entry name" value="HsdR_RecA-like_helicase_dom_2"/>
</dbReference>
<dbReference type="SMART" id="SM00487">
    <property type="entry name" value="DEXDc"/>
    <property type="match status" value="1"/>
</dbReference>
<dbReference type="AlphaFoldDB" id="A0A927M9A6"/>
<accession>A0A927M9A6</accession>
<keyword evidence="14" id="KW-1185">Reference proteome</keyword>
<keyword evidence="7" id="KW-0255">Endonuclease</keyword>
<dbReference type="GO" id="GO:0005524">
    <property type="term" value="F:ATP binding"/>
    <property type="evidence" value="ECO:0007669"/>
    <property type="project" value="UniProtKB-KW"/>
</dbReference>
<dbReference type="InterPro" id="IPR004473">
    <property type="entry name" value="Restrct_endonuc_typeI_HsdR"/>
</dbReference>
<dbReference type="CDD" id="cd18800">
    <property type="entry name" value="SF2_C_EcoR124I-like"/>
    <property type="match status" value="1"/>
</dbReference>
<comment type="function">
    <text evidence="11">Subunit R is required for both nuclease and ATPase activities, but not for modification.</text>
</comment>
<evidence type="ECO:0000256" key="2">
    <source>
        <dbReference type="ARBA" id="ARBA00008598"/>
    </source>
</evidence>
<keyword evidence="4" id="KW-0540">Nuclease</keyword>
<reference evidence="13" key="1">
    <citation type="submission" date="2020-10" db="EMBL/GenBank/DDBJ databases">
        <title>Sequencing the genomes of 1000 actinobacteria strains.</title>
        <authorList>
            <person name="Klenk H.-P."/>
        </authorList>
    </citation>
    <scope>NUCLEOTIDE SEQUENCE</scope>
    <source>
        <strain evidence="13">DSM 46832</strain>
    </source>
</reference>
<keyword evidence="6 11" id="KW-0680">Restriction system</keyword>
<dbReference type="SUPFAM" id="SSF52540">
    <property type="entry name" value="P-loop containing nucleoside triphosphate hydrolases"/>
    <property type="match status" value="2"/>
</dbReference>
<keyword evidence="9 11" id="KW-0067">ATP-binding</keyword>
<dbReference type="GO" id="GO:0003677">
    <property type="term" value="F:DNA binding"/>
    <property type="evidence" value="ECO:0007669"/>
    <property type="project" value="UniProtKB-KW"/>
</dbReference>
<protein>
    <recommendedName>
        <fullName evidence="11">Type I restriction enzyme endonuclease subunit</fullName>
        <shortName evidence="11">R protein</shortName>
        <ecNumber evidence="11">3.1.21.3</ecNumber>
    </recommendedName>
</protein>
<proteinExistence type="inferred from homology"/>
<dbReference type="Proteomes" id="UP000649753">
    <property type="component" value="Unassembled WGS sequence"/>
</dbReference>
<dbReference type="Pfam" id="PF18766">
    <property type="entry name" value="SWI2_SNF2"/>
    <property type="match status" value="1"/>
</dbReference>
<evidence type="ECO:0000256" key="3">
    <source>
        <dbReference type="ARBA" id="ARBA00011296"/>
    </source>
</evidence>
<dbReference type="PANTHER" id="PTHR30195">
    <property type="entry name" value="TYPE I SITE-SPECIFIC DEOXYRIBONUCLEASE PROTEIN SUBUNIT M AND R"/>
    <property type="match status" value="1"/>
</dbReference>
<dbReference type="EC" id="3.1.21.3" evidence="11"/>
<evidence type="ECO:0000256" key="9">
    <source>
        <dbReference type="ARBA" id="ARBA00022840"/>
    </source>
</evidence>
<evidence type="ECO:0000256" key="8">
    <source>
        <dbReference type="ARBA" id="ARBA00022801"/>
    </source>
</evidence>
<comment type="catalytic activity">
    <reaction evidence="1 11">
        <text>Endonucleolytic cleavage of DNA to give random double-stranded fragments with terminal 5'-phosphates, ATP is simultaneously hydrolyzed.</text>
        <dbReference type="EC" id="3.1.21.3"/>
    </reaction>
</comment>
<evidence type="ECO:0000256" key="4">
    <source>
        <dbReference type="ARBA" id="ARBA00022722"/>
    </source>
</evidence>
<dbReference type="Pfam" id="PF22679">
    <property type="entry name" value="T1R_D3-like"/>
    <property type="match status" value="1"/>
</dbReference>
<keyword evidence="5 11" id="KW-0547">Nucleotide-binding</keyword>
<gene>
    <name evidence="13" type="ORF">H4W31_004649</name>
</gene>
<dbReference type="InterPro" id="IPR007409">
    <property type="entry name" value="Restrct_endonuc_type1_HsdR_N"/>
</dbReference>
<evidence type="ECO:0000256" key="10">
    <source>
        <dbReference type="ARBA" id="ARBA00023125"/>
    </source>
</evidence>
<dbReference type="EMBL" id="JADBEB010000001">
    <property type="protein sequence ID" value="MBE1489011.1"/>
    <property type="molecule type" value="Genomic_DNA"/>
</dbReference>
<dbReference type="InterPro" id="IPR021810">
    <property type="entry name" value="T1RH-like_C"/>
</dbReference>
<dbReference type="GO" id="GO:0009307">
    <property type="term" value="P:DNA restriction-modification system"/>
    <property type="evidence" value="ECO:0007669"/>
    <property type="project" value="UniProtKB-KW"/>
</dbReference>
<evidence type="ECO:0000259" key="12">
    <source>
        <dbReference type="PROSITE" id="PS51192"/>
    </source>
</evidence>
<dbReference type="Pfam" id="PF11867">
    <property type="entry name" value="T1RH-like_C"/>
    <property type="match status" value="1"/>
</dbReference>
<feature type="domain" description="Helicase ATP-binding" evidence="12">
    <location>
        <begin position="285"/>
        <end position="460"/>
    </location>
</feature>
<comment type="subunit">
    <text evidence="3 11">The type I restriction/modification system is composed of three polypeptides R, M and S.</text>
</comment>
<dbReference type="InterPro" id="IPR027417">
    <property type="entry name" value="P-loop_NTPase"/>
</dbReference>
<dbReference type="Gene3D" id="3.90.1570.50">
    <property type="match status" value="1"/>
</dbReference>
<evidence type="ECO:0000256" key="11">
    <source>
        <dbReference type="RuleBase" id="RU364115"/>
    </source>
</evidence>
<keyword evidence="8 11" id="KW-0378">Hydrolase</keyword>
<dbReference type="CDD" id="cd22332">
    <property type="entry name" value="HsdR_N"/>
    <property type="match status" value="1"/>
</dbReference>
<evidence type="ECO:0000256" key="1">
    <source>
        <dbReference type="ARBA" id="ARBA00000851"/>
    </source>
</evidence>
<dbReference type="Pfam" id="PF04313">
    <property type="entry name" value="HSDR_N"/>
    <property type="match status" value="1"/>
</dbReference>
<evidence type="ECO:0000256" key="5">
    <source>
        <dbReference type="ARBA" id="ARBA00022741"/>
    </source>
</evidence>
<dbReference type="CDD" id="cd18030">
    <property type="entry name" value="DEXHc_RE_I_HsdR"/>
    <property type="match status" value="1"/>
</dbReference>
<organism evidence="13 14">
    <name type="scientific">Plantactinospora soyae</name>
    <dbReference type="NCBI Taxonomy" id="1544732"/>
    <lineage>
        <taxon>Bacteria</taxon>
        <taxon>Bacillati</taxon>
        <taxon>Actinomycetota</taxon>
        <taxon>Actinomycetes</taxon>
        <taxon>Micromonosporales</taxon>
        <taxon>Micromonosporaceae</taxon>
        <taxon>Plantactinospora</taxon>
    </lineage>
</organism>